<sequence>MDSTIEELKDENKYLKGLNCDLEVKLKKTWETNVNLVTILQKLKKIIEKQKMEIVYLSMNSSCFQNAENNSYALEDSEEEDLSFSISKEIFPEKIRNEFCHSDVDNAIRCLHEGIERREFRNLLQEEREKVKVYETKLDNLQAEYDVMGQNYTEELAAIRARQETLMVDHEKVIALLENVKSNEVQLKGSVRRLKVELKASEFEKLQATEEISELQVQLQRIEMLQDEIFILKRSLYEAEFEHTRLEASYQMLSLECDELKAMKMSYIKRISMTEKVTSELEDYKLGKIELEEKISQLQWDSGGRFKKTPH</sequence>
<accession>A0AAN9FLH4</accession>
<organism evidence="2 3">
    <name type="scientific">Clitoria ternatea</name>
    <name type="common">Butterfly pea</name>
    <dbReference type="NCBI Taxonomy" id="43366"/>
    <lineage>
        <taxon>Eukaryota</taxon>
        <taxon>Viridiplantae</taxon>
        <taxon>Streptophyta</taxon>
        <taxon>Embryophyta</taxon>
        <taxon>Tracheophyta</taxon>
        <taxon>Spermatophyta</taxon>
        <taxon>Magnoliopsida</taxon>
        <taxon>eudicotyledons</taxon>
        <taxon>Gunneridae</taxon>
        <taxon>Pentapetalae</taxon>
        <taxon>rosids</taxon>
        <taxon>fabids</taxon>
        <taxon>Fabales</taxon>
        <taxon>Fabaceae</taxon>
        <taxon>Papilionoideae</taxon>
        <taxon>50 kb inversion clade</taxon>
        <taxon>NPAAA clade</taxon>
        <taxon>indigoferoid/millettioid clade</taxon>
        <taxon>Phaseoleae</taxon>
        <taxon>Clitoria</taxon>
    </lineage>
</organism>
<feature type="coiled-coil region" evidence="1">
    <location>
        <begin position="117"/>
        <end position="151"/>
    </location>
</feature>
<evidence type="ECO:0000313" key="3">
    <source>
        <dbReference type="Proteomes" id="UP001359559"/>
    </source>
</evidence>
<dbReference type="EMBL" id="JAYKXN010000006">
    <property type="protein sequence ID" value="KAK7278622.1"/>
    <property type="molecule type" value="Genomic_DNA"/>
</dbReference>
<dbReference type="Proteomes" id="UP001359559">
    <property type="component" value="Unassembled WGS sequence"/>
</dbReference>
<dbReference type="PANTHER" id="PTHR47270">
    <property type="entry name" value="PROTEIN MLP1-LIKE"/>
    <property type="match status" value="1"/>
</dbReference>
<proteinExistence type="predicted"/>
<gene>
    <name evidence="2" type="ORF">RJT34_23655</name>
</gene>
<dbReference type="AlphaFoldDB" id="A0AAN9FLH4"/>
<name>A0AAN9FLH4_CLITE</name>
<dbReference type="PANTHER" id="PTHR47270:SF13">
    <property type="entry name" value="HEAVY CHAIN-LIKE PROTEIN, PUTATIVE-RELATED"/>
    <property type="match status" value="1"/>
</dbReference>
<evidence type="ECO:0000256" key="1">
    <source>
        <dbReference type="SAM" id="Coils"/>
    </source>
</evidence>
<feature type="coiled-coil region" evidence="1">
    <location>
        <begin position="191"/>
        <end position="225"/>
    </location>
</feature>
<keyword evidence="3" id="KW-1185">Reference proteome</keyword>
<evidence type="ECO:0000313" key="2">
    <source>
        <dbReference type="EMBL" id="KAK7278622.1"/>
    </source>
</evidence>
<reference evidence="2 3" key="1">
    <citation type="submission" date="2024-01" db="EMBL/GenBank/DDBJ databases">
        <title>The genomes of 5 underutilized Papilionoideae crops provide insights into root nodulation and disease resistance.</title>
        <authorList>
            <person name="Yuan L."/>
        </authorList>
    </citation>
    <scope>NUCLEOTIDE SEQUENCE [LARGE SCALE GENOMIC DNA]</scope>
    <source>
        <strain evidence="2">LY-2023</strain>
        <tissue evidence="2">Leaf</tissue>
    </source>
</reference>
<keyword evidence="1" id="KW-0175">Coiled coil</keyword>
<comment type="caution">
    <text evidence="2">The sequence shown here is derived from an EMBL/GenBank/DDBJ whole genome shotgun (WGS) entry which is preliminary data.</text>
</comment>
<protein>
    <submittedName>
        <fullName evidence="2">Uncharacterized protein</fullName>
    </submittedName>
</protein>